<keyword evidence="6" id="KW-1133">Transmembrane helix</keyword>
<keyword evidence="5" id="KW-0788">Thiol protease</keyword>
<evidence type="ECO:0000256" key="2">
    <source>
        <dbReference type="ARBA" id="ARBA00022670"/>
    </source>
</evidence>
<keyword evidence="9" id="KW-1185">Reference proteome</keyword>
<keyword evidence="3" id="KW-0732">Signal</keyword>
<keyword evidence="2" id="KW-0645">Protease</keyword>
<dbReference type="GO" id="GO:0008234">
    <property type="term" value="F:cysteine-type peptidase activity"/>
    <property type="evidence" value="ECO:0007669"/>
    <property type="project" value="UniProtKB-KW"/>
</dbReference>
<evidence type="ECO:0000256" key="6">
    <source>
        <dbReference type="SAM" id="Phobius"/>
    </source>
</evidence>
<keyword evidence="6" id="KW-0472">Membrane</keyword>
<evidence type="ECO:0000313" key="9">
    <source>
        <dbReference type="Proteomes" id="UP000199513"/>
    </source>
</evidence>
<accession>A0A1I2HVS8</accession>
<dbReference type="InterPro" id="IPR000064">
    <property type="entry name" value="NLP_P60_dom"/>
</dbReference>
<evidence type="ECO:0000259" key="7">
    <source>
        <dbReference type="PROSITE" id="PS51935"/>
    </source>
</evidence>
<feature type="transmembrane region" description="Helical" evidence="6">
    <location>
        <begin position="6"/>
        <end position="24"/>
    </location>
</feature>
<proteinExistence type="inferred from homology"/>
<keyword evidence="6" id="KW-0812">Transmembrane</keyword>
<name>A0A1I2HVS8_9BACT</name>
<evidence type="ECO:0000256" key="3">
    <source>
        <dbReference type="ARBA" id="ARBA00022729"/>
    </source>
</evidence>
<dbReference type="SUPFAM" id="SSF54001">
    <property type="entry name" value="Cysteine proteinases"/>
    <property type="match status" value="1"/>
</dbReference>
<dbReference type="Pfam" id="PF00877">
    <property type="entry name" value="NLPC_P60"/>
    <property type="match status" value="1"/>
</dbReference>
<reference evidence="8 9" key="1">
    <citation type="submission" date="2016-10" db="EMBL/GenBank/DDBJ databases">
        <authorList>
            <person name="de Groot N.N."/>
        </authorList>
    </citation>
    <scope>NUCLEOTIDE SEQUENCE [LARGE SCALE GENOMIC DNA]</scope>
    <source>
        <strain>GEY</strain>
        <strain evidence="9">DSM 9560</strain>
    </source>
</reference>
<dbReference type="PROSITE" id="PS51935">
    <property type="entry name" value="NLPC_P60"/>
    <property type="match status" value="1"/>
</dbReference>
<dbReference type="InterPro" id="IPR052062">
    <property type="entry name" value="Murein_DD/LD_carboxypeptidase"/>
</dbReference>
<sequence>MLLKLAIKTIVHIFLLSTFMLIVLSSCGKKNYAHLYLPAQPQSTLTEVSKEKAPLLALPIQINNAEIDRIANEYAIYKANIRKVVEKARSFISTKYLRGGISAQGIDCSGLVYACLETINIKTGRTPEDQANQGKIIEKEELQVGDLVFFGASKESFHITHVGIVTEVIHPKKVLFVHASATRGVVEDNFYHYHWQNVFIQAVRPNYYTENPTSINSLGK</sequence>
<evidence type="ECO:0000256" key="4">
    <source>
        <dbReference type="ARBA" id="ARBA00022801"/>
    </source>
</evidence>
<dbReference type="InterPro" id="IPR038765">
    <property type="entry name" value="Papain-like_cys_pep_sf"/>
</dbReference>
<keyword evidence="4 8" id="KW-0378">Hydrolase</keyword>
<dbReference type="RefSeq" id="WP_177217397.1">
    <property type="nucleotide sequence ID" value="NZ_FONY01000026.1"/>
</dbReference>
<dbReference type="PANTHER" id="PTHR47360:SF1">
    <property type="entry name" value="ENDOPEPTIDASE NLPC-RELATED"/>
    <property type="match status" value="1"/>
</dbReference>
<dbReference type="Gene3D" id="3.90.1720.10">
    <property type="entry name" value="endopeptidase domain like (from Nostoc punctiforme)"/>
    <property type="match status" value="1"/>
</dbReference>
<dbReference type="EMBL" id="FONY01000026">
    <property type="protein sequence ID" value="SFF33490.1"/>
    <property type="molecule type" value="Genomic_DNA"/>
</dbReference>
<protein>
    <submittedName>
        <fullName evidence="8">Cell wall-associated hydrolase, NlpC family</fullName>
    </submittedName>
</protein>
<dbReference type="PROSITE" id="PS51257">
    <property type="entry name" value="PROKAR_LIPOPROTEIN"/>
    <property type="match status" value="1"/>
</dbReference>
<gene>
    <name evidence="8" type="ORF">SAMN04488541_102664</name>
</gene>
<comment type="similarity">
    <text evidence="1">Belongs to the peptidase C40 family.</text>
</comment>
<evidence type="ECO:0000256" key="5">
    <source>
        <dbReference type="ARBA" id="ARBA00022807"/>
    </source>
</evidence>
<dbReference type="GO" id="GO:0006508">
    <property type="term" value="P:proteolysis"/>
    <property type="evidence" value="ECO:0007669"/>
    <property type="project" value="UniProtKB-KW"/>
</dbReference>
<dbReference type="PANTHER" id="PTHR47360">
    <property type="entry name" value="MUREIN DD-ENDOPEPTIDASE MEPS/MUREIN LD-CARBOXYPEPTIDASE"/>
    <property type="match status" value="1"/>
</dbReference>
<dbReference type="AlphaFoldDB" id="A0A1I2HVS8"/>
<feature type="domain" description="NlpC/P60" evidence="7">
    <location>
        <begin position="78"/>
        <end position="206"/>
    </location>
</feature>
<dbReference type="Proteomes" id="UP000199513">
    <property type="component" value="Unassembled WGS sequence"/>
</dbReference>
<evidence type="ECO:0000313" key="8">
    <source>
        <dbReference type="EMBL" id="SFF33490.1"/>
    </source>
</evidence>
<organism evidence="8 9">
    <name type="scientific">Thermoflexibacter ruber</name>
    <dbReference type="NCBI Taxonomy" id="1003"/>
    <lineage>
        <taxon>Bacteria</taxon>
        <taxon>Pseudomonadati</taxon>
        <taxon>Bacteroidota</taxon>
        <taxon>Cytophagia</taxon>
        <taxon>Cytophagales</taxon>
        <taxon>Thermoflexibacteraceae</taxon>
        <taxon>Thermoflexibacter</taxon>
    </lineage>
</organism>
<evidence type="ECO:0000256" key="1">
    <source>
        <dbReference type="ARBA" id="ARBA00007074"/>
    </source>
</evidence>
<dbReference type="STRING" id="1003.SAMN04488541_102664"/>